<evidence type="ECO:0000313" key="3">
    <source>
        <dbReference type="Proteomes" id="UP000826195"/>
    </source>
</evidence>
<dbReference type="EMBL" id="JAHXZJ010001119">
    <property type="protein sequence ID" value="KAH0555203.1"/>
    <property type="molecule type" value="Genomic_DNA"/>
</dbReference>
<accession>A0AAV7INK3</accession>
<keyword evidence="3" id="KW-1185">Reference proteome</keyword>
<organism evidence="2 3">
    <name type="scientific">Cotesia glomerata</name>
    <name type="common">Lepidopteran parasitic wasp</name>
    <name type="synonym">Apanteles glomeratus</name>
    <dbReference type="NCBI Taxonomy" id="32391"/>
    <lineage>
        <taxon>Eukaryota</taxon>
        <taxon>Metazoa</taxon>
        <taxon>Ecdysozoa</taxon>
        <taxon>Arthropoda</taxon>
        <taxon>Hexapoda</taxon>
        <taxon>Insecta</taxon>
        <taxon>Pterygota</taxon>
        <taxon>Neoptera</taxon>
        <taxon>Endopterygota</taxon>
        <taxon>Hymenoptera</taxon>
        <taxon>Apocrita</taxon>
        <taxon>Ichneumonoidea</taxon>
        <taxon>Braconidae</taxon>
        <taxon>Microgastrinae</taxon>
        <taxon>Cotesia</taxon>
    </lineage>
</organism>
<evidence type="ECO:0000256" key="1">
    <source>
        <dbReference type="SAM" id="SignalP"/>
    </source>
</evidence>
<sequence length="119" mass="14154">MFVRAMVMAMGMLMLGTGSWKLGWGGHWLSDRHARGTRTPMEWIRLMDACRCVHVSMFLSMQLTYRQEADTKRRRKLLGKGNIRMIRVDAELEDLLDWYDAWWVTFRHDSLAWKKFGLE</sequence>
<feature type="signal peptide" evidence="1">
    <location>
        <begin position="1"/>
        <end position="18"/>
    </location>
</feature>
<dbReference type="AlphaFoldDB" id="A0AAV7INK3"/>
<protein>
    <submittedName>
        <fullName evidence="2">Uncharacterized protein</fullName>
    </submittedName>
</protein>
<dbReference type="Proteomes" id="UP000826195">
    <property type="component" value="Unassembled WGS sequence"/>
</dbReference>
<gene>
    <name evidence="2" type="ORF">KQX54_016019</name>
</gene>
<name>A0AAV7INK3_COTGL</name>
<comment type="caution">
    <text evidence="2">The sequence shown here is derived from an EMBL/GenBank/DDBJ whole genome shotgun (WGS) entry which is preliminary data.</text>
</comment>
<feature type="chain" id="PRO_5043574626" evidence="1">
    <location>
        <begin position="19"/>
        <end position="119"/>
    </location>
</feature>
<keyword evidence="1" id="KW-0732">Signal</keyword>
<proteinExistence type="predicted"/>
<evidence type="ECO:0000313" key="2">
    <source>
        <dbReference type="EMBL" id="KAH0555203.1"/>
    </source>
</evidence>
<reference evidence="2 3" key="1">
    <citation type="journal article" date="2021" name="J. Hered.">
        <title>A chromosome-level genome assembly of the parasitoid wasp, Cotesia glomerata (Hymenoptera: Braconidae).</title>
        <authorList>
            <person name="Pinto B.J."/>
            <person name="Weis J.J."/>
            <person name="Gamble T."/>
            <person name="Ode P.J."/>
            <person name="Paul R."/>
            <person name="Zaspel J.M."/>
        </authorList>
    </citation>
    <scope>NUCLEOTIDE SEQUENCE [LARGE SCALE GENOMIC DNA]</scope>
    <source>
        <strain evidence="2">CgM1</strain>
    </source>
</reference>